<evidence type="ECO:0000313" key="5">
    <source>
        <dbReference type="EMBL" id="TWW67833.1"/>
    </source>
</evidence>
<comment type="similarity">
    <text evidence="1 2">Belongs to the pirin family.</text>
</comment>
<feature type="domain" description="Pirin C-terminal" evidence="4">
    <location>
        <begin position="107"/>
        <end position="161"/>
    </location>
</feature>
<accession>A0A5C6NKW7</accession>
<keyword evidence="6" id="KW-1185">Reference proteome</keyword>
<dbReference type="InterPro" id="IPR011051">
    <property type="entry name" value="RmlC_Cupin_sf"/>
</dbReference>
<evidence type="ECO:0000259" key="3">
    <source>
        <dbReference type="Pfam" id="PF02678"/>
    </source>
</evidence>
<protein>
    <submittedName>
        <fullName evidence="5">Pirin</fullName>
    </submittedName>
</protein>
<gene>
    <name evidence="5" type="ORF">D4764_02G0008740</name>
</gene>
<evidence type="ECO:0000256" key="2">
    <source>
        <dbReference type="RuleBase" id="RU003457"/>
    </source>
</evidence>
<dbReference type="InterPro" id="IPR003829">
    <property type="entry name" value="Pirin_N_dom"/>
</dbReference>
<dbReference type="Proteomes" id="UP000324091">
    <property type="component" value="Chromosome 2"/>
</dbReference>
<dbReference type="SUPFAM" id="SSF51182">
    <property type="entry name" value="RmlC-like cupins"/>
    <property type="match status" value="1"/>
</dbReference>
<comment type="caution">
    <text evidence="5">The sequence shown here is derived from an EMBL/GenBank/DDBJ whole genome shotgun (WGS) entry which is preliminary data.</text>
</comment>
<dbReference type="InterPro" id="IPR008778">
    <property type="entry name" value="Pirin_C_dom"/>
</dbReference>
<dbReference type="Pfam" id="PF05726">
    <property type="entry name" value="Pirin_C"/>
    <property type="match status" value="1"/>
</dbReference>
<dbReference type="EMBL" id="RHFK02000012">
    <property type="protein sequence ID" value="TWW67833.1"/>
    <property type="molecule type" value="Genomic_DNA"/>
</dbReference>
<evidence type="ECO:0000259" key="4">
    <source>
        <dbReference type="Pfam" id="PF05726"/>
    </source>
</evidence>
<dbReference type="GO" id="GO:0030224">
    <property type="term" value="P:monocyte differentiation"/>
    <property type="evidence" value="ECO:0007669"/>
    <property type="project" value="TreeGrafter"/>
</dbReference>
<reference evidence="5 6" key="1">
    <citation type="submission" date="2019-04" db="EMBL/GenBank/DDBJ databases">
        <title>Chromosome genome assembly for Takifugu flavidus.</title>
        <authorList>
            <person name="Xiao S."/>
        </authorList>
    </citation>
    <scope>NUCLEOTIDE SEQUENCE [LARGE SCALE GENOMIC DNA]</scope>
    <source>
        <strain evidence="5">HTHZ2018</strain>
        <tissue evidence="5">Muscle</tissue>
    </source>
</reference>
<dbReference type="GO" id="GO:0005634">
    <property type="term" value="C:nucleus"/>
    <property type="evidence" value="ECO:0007669"/>
    <property type="project" value="TreeGrafter"/>
</dbReference>
<dbReference type="Pfam" id="PF02678">
    <property type="entry name" value="Pirin"/>
    <property type="match status" value="1"/>
</dbReference>
<dbReference type="InterPro" id="IPR014710">
    <property type="entry name" value="RmlC-like_jellyroll"/>
</dbReference>
<dbReference type="InterPro" id="IPR012093">
    <property type="entry name" value="Pirin"/>
</dbReference>
<dbReference type="AlphaFoldDB" id="A0A5C6NKW7"/>
<name>A0A5C6NKW7_9TELE</name>
<organism evidence="5 6">
    <name type="scientific">Takifugu flavidus</name>
    <name type="common">sansaifugu</name>
    <dbReference type="NCBI Taxonomy" id="433684"/>
    <lineage>
        <taxon>Eukaryota</taxon>
        <taxon>Metazoa</taxon>
        <taxon>Chordata</taxon>
        <taxon>Craniata</taxon>
        <taxon>Vertebrata</taxon>
        <taxon>Euteleostomi</taxon>
        <taxon>Actinopterygii</taxon>
        <taxon>Neopterygii</taxon>
        <taxon>Teleostei</taxon>
        <taxon>Neoteleostei</taxon>
        <taxon>Acanthomorphata</taxon>
        <taxon>Eupercaria</taxon>
        <taxon>Tetraodontiformes</taxon>
        <taxon>Tetradontoidea</taxon>
        <taxon>Tetraodontidae</taxon>
        <taxon>Takifugu</taxon>
    </lineage>
</organism>
<dbReference type="PANTHER" id="PTHR13903:SF8">
    <property type="entry name" value="PIRIN"/>
    <property type="match status" value="1"/>
</dbReference>
<evidence type="ECO:0000256" key="1">
    <source>
        <dbReference type="ARBA" id="ARBA00008416"/>
    </source>
</evidence>
<dbReference type="Gene3D" id="2.60.120.10">
    <property type="entry name" value="Jelly Rolls"/>
    <property type="match status" value="4"/>
</dbReference>
<evidence type="ECO:0000313" key="6">
    <source>
        <dbReference type="Proteomes" id="UP000324091"/>
    </source>
</evidence>
<sequence>MKVRKVEKAVLSVEQSEGVGARVRRSIGRREWMTAGRGVVHAEMPMSEEPVVGLQLWVNLPSRDKLSEPSYQELKGSEIPKCSQGGVAVAVISGEALGAKDGLPSSTPSQDPSMLSSEASHFVLIAGDPIGEPVAQHGPFVMTTEEEIQQAISDYQSGRNGFERATNWRSKIAGSF</sequence>
<feature type="domain" description="Pirin N-terminal" evidence="3">
    <location>
        <begin position="18"/>
        <end position="58"/>
    </location>
</feature>
<dbReference type="GO" id="GO:0008127">
    <property type="term" value="F:quercetin 2,3-dioxygenase activity"/>
    <property type="evidence" value="ECO:0007669"/>
    <property type="project" value="TreeGrafter"/>
</dbReference>
<dbReference type="PIRSF" id="PIRSF006232">
    <property type="entry name" value="Pirin"/>
    <property type="match status" value="1"/>
</dbReference>
<dbReference type="PANTHER" id="PTHR13903">
    <property type="entry name" value="PIRIN-RELATED"/>
    <property type="match status" value="1"/>
</dbReference>
<proteinExistence type="inferred from homology"/>